<protein>
    <recommendedName>
        <fullName evidence="1">Thioredoxin domain-containing protein</fullName>
    </recommendedName>
</protein>
<dbReference type="InterPro" id="IPR036249">
    <property type="entry name" value="Thioredoxin-like_sf"/>
</dbReference>
<reference evidence="2" key="1">
    <citation type="submission" date="2022-08" db="EMBL/GenBank/DDBJ databases">
        <authorList>
            <person name="Gutierrez-Valencia J."/>
        </authorList>
    </citation>
    <scope>NUCLEOTIDE SEQUENCE</scope>
</reference>
<gene>
    <name evidence="2" type="ORF">LITE_LOCUS13443</name>
</gene>
<organism evidence="2 3">
    <name type="scientific">Linum tenue</name>
    <dbReference type="NCBI Taxonomy" id="586396"/>
    <lineage>
        <taxon>Eukaryota</taxon>
        <taxon>Viridiplantae</taxon>
        <taxon>Streptophyta</taxon>
        <taxon>Embryophyta</taxon>
        <taxon>Tracheophyta</taxon>
        <taxon>Spermatophyta</taxon>
        <taxon>Magnoliopsida</taxon>
        <taxon>eudicotyledons</taxon>
        <taxon>Gunneridae</taxon>
        <taxon>Pentapetalae</taxon>
        <taxon>rosids</taxon>
        <taxon>fabids</taxon>
        <taxon>Malpighiales</taxon>
        <taxon>Linaceae</taxon>
        <taxon>Linum</taxon>
    </lineage>
</organism>
<dbReference type="InterPro" id="IPR013766">
    <property type="entry name" value="Thioredoxin_domain"/>
</dbReference>
<comment type="caution">
    <text evidence="2">The sequence shown here is derived from an EMBL/GenBank/DDBJ whole genome shotgun (WGS) entry which is preliminary data.</text>
</comment>
<dbReference type="CDD" id="cd02947">
    <property type="entry name" value="TRX_family"/>
    <property type="match status" value="1"/>
</dbReference>
<proteinExistence type="predicted"/>
<dbReference type="InterPro" id="IPR050620">
    <property type="entry name" value="Thioredoxin_H-type-like"/>
</dbReference>
<dbReference type="Gene3D" id="3.40.30.10">
    <property type="entry name" value="Glutaredoxin"/>
    <property type="match status" value="1"/>
</dbReference>
<accession>A0AAV0JBQ5</accession>
<evidence type="ECO:0000313" key="2">
    <source>
        <dbReference type="EMBL" id="CAI0407057.1"/>
    </source>
</evidence>
<sequence length="123" mass="13852">MESYEQQIKSKVLKVNSLQTWDSYLNQTHPEGQVIVHFTASWCMPSVVMSPFFEELALTYPDAIFLVVDVDEVKEVAAKLEVKAMPTFVLIKDGNPADKIVGANPDEIRKRVDGFIRSCSSPF</sequence>
<name>A0AAV0JBQ5_9ROSI</name>
<evidence type="ECO:0000259" key="1">
    <source>
        <dbReference type="PROSITE" id="PS51352"/>
    </source>
</evidence>
<dbReference type="PANTHER" id="PTHR10438:SF433">
    <property type="entry name" value="THIOREDOXIN-LIKE PROTEIN CXXS1"/>
    <property type="match status" value="1"/>
</dbReference>
<dbReference type="PROSITE" id="PS51352">
    <property type="entry name" value="THIOREDOXIN_2"/>
    <property type="match status" value="1"/>
</dbReference>
<keyword evidence="3" id="KW-1185">Reference proteome</keyword>
<dbReference type="Proteomes" id="UP001154282">
    <property type="component" value="Unassembled WGS sequence"/>
</dbReference>
<evidence type="ECO:0000313" key="3">
    <source>
        <dbReference type="Proteomes" id="UP001154282"/>
    </source>
</evidence>
<dbReference type="SUPFAM" id="SSF52833">
    <property type="entry name" value="Thioredoxin-like"/>
    <property type="match status" value="1"/>
</dbReference>
<dbReference type="Pfam" id="PF00085">
    <property type="entry name" value="Thioredoxin"/>
    <property type="match status" value="1"/>
</dbReference>
<dbReference type="PANTHER" id="PTHR10438">
    <property type="entry name" value="THIOREDOXIN"/>
    <property type="match status" value="1"/>
</dbReference>
<feature type="domain" description="Thioredoxin" evidence="1">
    <location>
        <begin position="1"/>
        <end position="117"/>
    </location>
</feature>
<dbReference type="EMBL" id="CAMGYJ010000004">
    <property type="protein sequence ID" value="CAI0407057.1"/>
    <property type="molecule type" value="Genomic_DNA"/>
</dbReference>
<dbReference type="AlphaFoldDB" id="A0AAV0JBQ5"/>